<dbReference type="SUPFAM" id="SSF56801">
    <property type="entry name" value="Acetyl-CoA synthetase-like"/>
    <property type="match status" value="1"/>
</dbReference>
<evidence type="ECO:0000256" key="8">
    <source>
        <dbReference type="ARBA" id="ARBA00022679"/>
    </source>
</evidence>
<dbReference type="SUPFAM" id="SSF47336">
    <property type="entry name" value="ACP-like"/>
    <property type="match status" value="2"/>
</dbReference>
<feature type="region of interest" description="Disordered" evidence="16">
    <location>
        <begin position="1622"/>
        <end position="1647"/>
    </location>
</feature>
<dbReference type="GO" id="GO:0031177">
    <property type="term" value="F:phosphopantetheine binding"/>
    <property type="evidence" value="ECO:0007669"/>
    <property type="project" value="InterPro"/>
</dbReference>
<evidence type="ECO:0000256" key="14">
    <source>
        <dbReference type="ARBA" id="ARBA00029443"/>
    </source>
</evidence>
<evidence type="ECO:0000256" key="2">
    <source>
        <dbReference type="ARBA" id="ARBA00005102"/>
    </source>
</evidence>
<dbReference type="PANTHER" id="PTHR43775:SF37">
    <property type="entry name" value="SI:DKEY-61P9.11"/>
    <property type="match status" value="1"/>
</dbReference>
<dbReference type="InterPro" id="IPR045851">
    <property type="entry name" value="AMP-bd_C_sf"/>
</dbReference>
<dbReference type="InterPro" id="IPR016036">
    <property type="entry name" value="Malonyl_transacylase_ACP-bd"/>
</dbReference>
<evidence type="ECO:0000259" key="18">
    <source>
        <dbReference type="PROSITE" id="PS52004"/>
    </source>
</evidence>
<dbReference type="FunFam" id="3.40.47.10:FF:000042">
    <property type="entry name" value="Polyketide synthase Pks13"/>
    <property type="match status" value="1"/>
</dbReference>
<feature type="region of interest" description="Disordered" evidence="16">
    <location>
        <begin position="2538"/>
        <end position="2559"/>
    </location>
</feature>
<dbReference type="InterPro" id="IPR001227">
    <property type="entry name" value="Ac_transferase_dom_sf"/>
</dbReference>
<dbReference type="GO" id="GO:0017000">
    <property type="term" value="P:antibiotic biosynthetic process"/>
    <property type="evidence" value="ECO:0007669"/>
    <property type="project" value="UniProtKB-KW"/>
</dbReference>
<dbReference type="Gene3D" id="3.40.50.980">
    <property type="match status" value="2"/>
</dbReference>
<evidence type="ECO:0000256" key="11">
    <source>
        <dbReference type="ARBA" id="ARBA00023194"/>
    </source>
</evidence>
<dbReference type="Pfam" id="PF16197">
    <property type="entry name" value="KAsynt_C_assoc"/>
    <property type="match status" value="1"/>
</dbReference>
<dbReference type="Gene3D" id="3.40.47.10">
    <property type="match status" value="1"/>
</dbReference>
<dbReference type="PANTHER" id="PTHR43775">
    <property type="entry name" value="FATTY ACID SYNTHASE"/>
    <property type="match status" value="1"/>
</dbReference>
<keyword evidence="10" id="KW-0443">Lipid metabolism</keyword>
<keyword evidence="12" id="KW-0511">Multifunctional enzyme</keyword>
<dbReference type="Pfam" id="PF00550">
    <property type="entry name" value="PP-binding"/>
    <property type="match status" value="2"/>
</dbReference>
<dbReference type="InterPro" id="IPR016035">
    <property type="entry name" value="Acyl_Trfase/lysoPLipase"/>
</dbReference>
<dbReference type="InterPro" id="IPR018201">
    <property type="entry name" value="Ketoacyl_synth_AS"/>
</dbReference>
<dbReference type="GO" id="GO:0016874">
    <property type="term" value="F:ligase activity"/>
    <property type="evidence" value="ECO:0007669"/>
    <property type="project" value="UniProtKB-KW"/>
</dbReference>
<protein>
    <recommendedName>
        <fullName evidence="4">Phenyloxazoline synthase MbtB</fullName>
    </recommendedName>
    <alternativeName>
        <fullName evidence="15">Mycobactin synthetase protein B</fullName>
    </alternativeName>
</protein>
<evidence type="ECO:0000256" key="16">
    <source>
        <dbReference type="SAM" id="MobiDB-lite"/>
    </source>
</evidence>
<evidence type="ECO:0000256" key="12">
    <source>
        <dbReference type="ARBA" id="ARBA00023268"/>
    </source>
</evidence>
<dbReference type="InterPro" id="IPR014031">
    <property type="entry name" value="Ketoacyl_synth_C"/>
</dbReference>
<evidence type="ECO:0000313" key="19">
    <source>
        <dbReference type="EMBL" id="MBD3930049.1"/>
    </source>
</evidence>
<dbReference type="Gene3D" id="3.40.50.1820">
    <property type="entry name" value="alpha/beta hydrolase"/>
    <property type="match status" value="1"/>
</dbReference>
<dbReference type="InterPro" id="IPR023213">
    <property type="entry name" value="CAT-like_dom_sf"/>
</dbReference>
<dbReference type="Gene3D" id="3.30.559.30">
    <property type="entry name" value="Nonribosomal peptide synthetase, condensation domain"/>
    <property type="match status" value="2"/>
</dbReference>
<dbReference type="Gene3D" id="3.30.300.30">
    <property type="match status" value="1"/>
</dbReference>
<dbReference type="SMART" id="SM00827">
    <property type="entry name" value="PKS_AT"/>
    <property type="match status" value="1"/>
</dbReference>
<dbReference type="FunFam" id="3.40.50.12780:FF:000012">
    <property type="entry name" value="Non-ribosomal peptide synthetase"/>
    <property type="match status" value="1"/>
</dbReference>
<keyword evidence="6" id="KW-0597">Phosphoprotein</keyword>
<dbReference type="SUPFAM" id="SSF53901">
    <property type="entry name" value="Thiolase-like"/>
    <property type="match status" value="1"/>
</dbReference>
<evidence type="ECO:0000256" key="5">
    <source>
        <dbReference type="ARBA" id="ARBA00022450"/>
    </source>
</evidence>
<evidence type="ECO:0000256" key="3">
    <source>
        <dbReference type="ARBA" id="ARBA00007380"/>
    </source>
</evidence>
<evidence type="ECO:0000256" key="7">
    <source>
        <dbReference type="ARBA" id="ARBA00022598"/>
    </source>
</evidence>
<feature type="region of interest" description="Disordered" evidence="16">
    <location>
        <begin position="2006"/>
        <end position="2025"/>
    </location>
</feature>
<dbReference type="Pfam" id="PF00698">
    <property type="entry name" value="Acyl_transf_1"/>
    <property type="match status" value="1"/>
</dbReference>
<evidence type="ECO:0000256" key="1">
    <source>
        <dbReference type="ARBA" id="ARBA00001957"/>
    </source>
</evidence>
<dbReference type="Gene3D" id="3.30.559.10">
    <property type="entry name" value="Chloramphenicol acetyltransferase-like domain"/>
    <property type="match status" value="2"/>
</dbReference>
<evidence type="ECO:0000259" key="17">
    <source>
        <dbReference type="PROSITE" id="PS50075"/>
    </source>
</evidence>
<dbReference type="InterPro" id="IPR025110">
    <property type="entry name" value="AMP-bd_C"/>
</dbReference>
<dbReference type="InterPro" id="IPR000873">
    <property type="entry name" value="AMP-dep_synth/lig_dom"/>
</dbReference>
<dbReference type="Gene3D" id="3.40.366.10">
    <property type="entry name" value="Malonyl-Coenzyme A Acyl Carrier Protein, domain 2"/>
    <property type="match status" value="1"/>
</dbReference>
<dbReference type="InterPro" id="IPR001242">
    <property type="entry name" value="Condensation_dom"/>
</dbReference>
<evidence type="ECO:0000256" key="13">
    <source>
        <dbReference type="ARBA" id="ARBA00023315"/>
    </source>
</evidence>
<dbReference type="PROSITE" id="PS00012">
    <property type="entry name" value="PHOSPHOPANTETHEINE"/>
    <property type="match status" value="2"/>
</dbReference>
<gene>
    <name evidence="19" type="ORF">IF129_00480</name>
</gene>
<keyword evidence="5" id="KW-0596">Phosphopantetheine</keyword>
<dbReference type="GO" id="GO:0004315">
    <property type="term" value="F:3-oxoacyl-[acyl-carrier-protein] synthase activity"/>
    <property type="evidence" value="ECO:0007669"/>
    <property type="project" value="InterPro"/>
</dbReference>
<feature type="domain" description="Carrier" evidence="17">
    <location>
        <begin position="941"/>
        <end position="1016"/>
    </location>
</feature>
<dbReference type="SMART" id="SM00825">
    <property type="entry name" value="PKS_KS"/>
    <property type="match status" value="1"/>
</dbReference>
<dbReference type="InterPro" id="IPR029058">
    <property type="entry name" value="AB_hydrolase_fold"/>
</dbReference>
<proteinExistence type="inferred from homology"/>
<dbReference type="GO" id="GO:0006633">
    <property type="term" value="P:fatty acid biosynthetic process"/>
    <property type="evidence" value="ECO:0007669"/>
    <property type="project" value="InterPro"/>
</dbReference>
<comment type="caution">
    <text evidence="19">The sequence shown here is derived from an EMBL/GenBank/DDBJ whole genome shotgun (WGS) entry which is preliminary data.</text>
</comment>
<dbReference type="InterPro" id="IPR009081">
    <property type="entry name" value="PP-bd_ACP"/>
</dbReference>
<dbReference type="InterPro" id="IPR020841">
    <property type="entry name" value="PKS_Beta-ketoAc_synthase_dom"/>
</dbReference>
<dbReference type="SUPFAM" id="SSF52151">
    <property type="entry name" value="FabD/lysophospholipase-like"/>
    <property type="match status" value="1"/>
</dbReference>
<evidence type="ECO:0000313" key="20">
    <source>
        <dbReference type="Proteomes" id="UP000632289"/>
    </source>
</evidence>
<evidence type="ECO:0000256" key="9">
    <source>
        <dbReference type="ARBA" id="ARBA00022832"/>
    </source>
</evidence>
<name>A0A927EWR1_9ACTN</name>
<dbReference type="Gene3D" id="1.10.1200.10">
    <property type="entry name" value="ACP-like"/>
    <property type="match status" value="1"/>
</dbReference>
<evidence type="ECO:0000256" key="10">
    <source>
        <dbReference type="ARBA" id="ARBA00023098"/>
    </source>
</evidence>
<organism evidence="19 20">
    <name type="scientific">Streptomyces chumphonensis</name>
    <dbReference type="NCBI Taxonomy" id="1214925"/>
    <lineage>
        <taxon>Bacteria</taxon>
        <taxon>Bacillati</taxon>
        <taxon>Actinomycetota</taxon>
        <taxon>Actinomycetes</taxon>
        <taxon>Kitasatosporales</taxon>
        <taxon>Streptomycetaceae</taxon>
        <taxon>Streptomyces</taxon>
    </lineage>
</organism>
<comment type="similarity">
    <text evidence="3">Belongs to the ATP-dependent AMP-binding enzyme family. MbtB subfamily.</text>
</comment>
<dbReference type="EMBL" id="JACXYU010000001">
    <property type="protein sequence ID" value="MBD3930049.1"/>
    <property type="molecule type" value="Genomic_DNA"/>
</dbReference>
<sequence length="2559" mass="270472">MTTPRYNGPSDGAAGVLDGGEIAVVGMAGRFPGASNVRAFWDNLRHGVESVTFFEDEELLARGVPADLLADPAYVKAGSLLADVDLFDAAFFGYNAREAALLDPQQRLLLETAHTALEDAGCVPSAVPGAIGVYAGSSLSTYLVSNLLAGRAGFTDVAETLELLVTNDKDYLASRVSYRLNLSGPAVAVQTACSSSMVALHLATQGLLSYDCDVALVGGASVRVPQGRGYLHRDGMIFSADGHTRPFDADGTGTMFGSGVGVVVLKRLADALADGDRVDAVIRGTAVNNDGAAKIGYTAPGVDGQARVIATALGVADVEPDTVTAIEAHGTGTPLGDPIEITALARAMGPSAGGASSCAIGSVKSNVGHLAEAAGITGLIKAVLQLRYRELAPSLHFERPNPRLDLDSGPFHVVTGPTEWKTDAVPRRIGVSSFGMGGTNAHAVLEEAPPVPPARPLTRDLYLLPLSARTPAALESATDELATALDGEAGRAPADAATTLQRGRAAHPHRRLVVTRDAADAARALRERDAERVATGQASEVPRVVLMFPGQGSQHPGMGAGLYRAEPVFREQVDLCAETLAGELGLDLRELILPGPGTDPRAASARLRATELAQPALFTVSYALAELLDGLGVRPDALIGHSVGEIVAACRAGVMSLPDALRLVAVRGRLMGALPPGGMLSVALPEERVRATLPAGLSLAAVNGPELCVVSGPSTALDAYAEQLADQGVGGRPLHTSHAFHSAMVEPMLEEFTAAVSALDLHEPQVPYAANRTGTWATAAEATDPEHWARHVREPVRFGDGIRLVTEQGPTVLVEAGPGTVLSALARPAARGRGATAVSCLPPAAEDGERDEALRFTEALGRLWLAGAELDWERVQGGTGHRIALPTHPFERRRYWIEPAAGGERTAGLPEVTAPEPDTPAPLVLSGDLDPRPPLTTPYTEPRDDRERRLAGIWQELLGVAPVGVHDNFMELGGHSLLAARVAERIKADLGAAVALRDLLADPTIAGLTALLGGSAPAAPDAGEDGERLPAAVPDPEHLHEPFPLSEMQQAQWIGRMGSFQGGGVAAHVYWEVDLDGEVDVHRLEAAWQRVVDRHDMLRAVIDDDGRQRILPDTGPYRFAVLDLRDADAEEGDATLEELRADLSHEIRPADRWPLFDIRVTLLADGRTRLHLSFDLLIADIGSIRLLVRDWRRYYQGREEEIRPLRLSYRDYVLASEEVRSTALYKRSLAYWRDRVADLPPGPDLPLALNPASLTEPEFTARDAVVPTDAWGRFKERAAAAGVTPSAALLAAYAAALGTWAREPRFTLNVTVINRLQVHEDVRDLVGEFASFDLLPVDLADGPGLADLAAALQRQSWEDLEHRYLNGVEILREMARVRGGTSGSVMPVVFTSTLVQENAAEDASIFGWLGSVLHEIAQTPQVWLDFAVMETAEGVQLSWHWVRQLFPDGVMEAVFDTFRTLVEELAASDDAWRAAVPCPLPAPQAELIEAVNATEGPVPEGLLYGPLMERAAQRPDRVAVVAHDREVTYGELRRHACVLAHRLRTLGTGPGRLVAVAADKGCEQVVAALAVQLAGGAYLPVDPDLPAERQDHLCERGRVRLVLTRVGGPEREWPDGVRTVEVDLDADPGDAPGADGTPPEPVQTPADPAYTIFTSGSTGEPKGVVLSHRAALNTLVDINERFGVGEDDAVLGLSSLSFDLSVYDVFGVLGAGGRLVLPRPGTSRDPEHWDALVRRHGVTLWNSVPALMQMYVEHLSGPERGAAERGRPPLRLALLSGDWIPLDLPVRLRELAPDLRVVSLGGATEAAVWSIFHPVDPDVAADPEWDSVPYGTPLRNQTFHVLDGRLRPCPVWSVGELYIGGVGVAEGYWRDEERTAASFVTHPVTGERLYRTGDLGRRRPDGTIEFLGREDFQVKVGGFRIELGEIEAALLRHDGVREAAVTAPGDRHNRRLVAYLVPGTPGGERGPESDRELTEAVRSLVEGVLPAYMVPAAFVVLDRMPLSSNGKVDRSALPDPTAPTAGSDAGAGPLAARLAEIVAEVVGTPGVGPGDNFFSVGGNSIMGIQVVSRAAAEGLEFSAADLFQQETLAELAAVLEARGTELPGSGATAELTPRQAQLLADGTVPRGVHRAELAVGPELEPAVLDRALAALVAARSALRTRLVEDEGGWFRRSAPADADGTGTETSVPLIDLGSLPESAREPALEQMAAEMREELCPVRGPVTKAALFDLGTAGRRLLWLVHEAAVDGPSSSALLEELARAADRAAGGAEPVCDAEDTEALRRLVRSAASGHLPDDGGASRTETGRGPSGGAPLVPDEGDVLHRLGAELTHQETADLLKGTATAYRLTVVETLAAALCLALGTLDGPDAVRVGVERDPRVAPSAHEGDAHAIGSLATVRSLVLVAATDPDAALVAAKETCRAAPPAPDADPPGVLLRHLGAAPESAGVLTALHPPVTEGGHPLVVSTRLTGGRLSLSVSCRSGEAPPDVLSPLADALADALWRIADHCRTPGTGSLSPSDFPLAGLDADELTAFVDALGTDGGDAHDPNSPQAHAEETR</sequence>
<dbReference type="InterPro" id="IPR016039">
    <property type="entry name" value="Thiolase-like"/>
</dbReference>
<dbReference type="SMART" id="SM00823">
    <property type="entry name" value="PKS_PP"/>
    <property type="match status" value="2"/>
</dbReference>
<dbReference type="InterPro" id="IPR014043">
    <property type="entry name" value="Acyl_transferase_dom"/>
</dbReference>
<dbReference type="Pfam" id="PF00109">
    <property type="entry name" value="ketoacyl-synt"/>
    <property type="match status" value="1"/>
</dbReference>
<dbReference type="PROSITE" id="PS00606">
    <property type="entry name" value="KS3_1"/>
    <property type="match status" value="1"/>
</dbReference>
<dbReference type="Pfam" id="PF13193">
    <property type="entry name" value="AMP-binding_C"/>
    <property type="match status" value="1"/>
</dbReference>
<dbReference type="InterPro" id="IPR006162">
    <property type="entry name" value="Ppantetheine_attach_site"/>
</dbReference>
<comment type="cofactor">
    <cofactor evidence="1">
        <name>pantetheine 4'-phosphate</name>
        <dbReference type="ChEBI" id="CHEBI:47942"/>
    </cofactor>
</comment>
<dbReference type="PROSITE" id="PS52004">
    <property type="entry name" value="KS3_2"/>
    <property type="match status" value="1"/>
</dbReference>
<dbReference type="CDD" id="cd12114">
    <property type="entry name" value="A_NRPS_TlmIV_like"/>
    <property type="match status" value="1"/>
</dbReference>
<dbReference type="Pfam" id="PF00668">
    <property type="entry name" value="Condensation"/>
    <property type="match status" value="2"/>
</dbReference>
<keyword evidence="13" id="KW-0012">Acyltransferase</keyword>
<dbReference type="RefSeq" id="WP_191207365.1">
    <property type="nucleotide sequence ID" value="NZ_BAABKL010000025.1"/>
</dbReference>
<dbReference type="FunFam" id="3.30.559.10:FF:000023">
    <property type="entry name" value="Non-ribosomal peptide synthetase"/>
    <property type="match status" value="1"/>
</dbReference>
<keyword evidence="20" id="KW-1185">Reference proteome</keyword>
<dbReference type="SUPFAM" id="SSF52777">
    <property type="entry name" value="CoA-dependent acyltransferases"/>
    <property type="match status" value="4"/>
</dbReference>
<keyword evidence="11" id="KW-0045">Antibiotic biosynthesis</keyword>
<comment type="pathway">
    <text evidence="2">Siderophore biosynthesis; mycobactin biosynthesis.</text>
</comment>
<accession>A0A927EWR1</accession>
<comment type="similarity">
    <text evidence="14">In the C-terminal section; belongs to the NRP synthetase family.</text>
</comment>
<dbReference type="PROSITE" id="PS50075">
    <property type="entry name" value="CARRIER"/>
    <property type="match status" value="2"/>
</dbReference>
<dbReference type="Gene3D" id="3.30.70.3290">
    <property type="match status" value="1"/>
</dbReference>
<keyword evidence="9" id="KW-0276">Fatty acid metabolism</keyword>
<dbReference type="Gene3D" id="2.30.38.10">
    <property type="entry name" value="Luciferase, Domain 3"/>
    <property type="match status" value="1"/>
</dbReference>
<dbReference type="Pfam" id="PF00501">
    <property type="entry name" value="AMP-binding"/>
    <property type="match status" value="1"/>
</dbReference>
<evidence type="ECO:0000256" key="15">
    <source>
        <dbReference type="ARBA" id="ARBA00033440"/>
    </source>
</evidence>
<dbReference type="Proteomes" id="UP000632289">
    <property type="component" value="Unassembled WGS sequence"/>
</dbReference>
<dbReference type="FunFam" id="1.10.1200.10:FF:000016">
    <property type="entry name" value="Non-ribosomal peptide synthase"/>
    <property type="match status" value="1"/>
</dbReference>
<dbReference type="InterPro" id="IPR050091">
    <property type="entry name" value="PKS_NRPS_Biosynth_Enz"/>
</dbReference>
<dbReference type="SUPFAM" id="SSF55048">
    <property type="entry name" value="Probable ACP-binding domain of malonyl-CoA ACP transacylase"/>
    <property type="match status" value="1"/>
</dbReference>
<dbReference type="GO" id="GO:0004312">
    <property type="term" value="F:fatty acid synthase activity"/>
    <property type="evidence" value="ECO:0007669"/>
    <property type="project" value="TreeGrafter"/>
</dbReference>
<feature type="region of interest" description="Disordered" evidence="16">
    <location>
        <begin position="2288"/>
        <end position="2317"/>
    </location>
</feature>
<dbReference type="Pfam" id="PF02801">
    <property type="entry name" value="Ketoacyl-synt_C"/>
    <property type="match status" value="1"/>
</dbReference>
<evidence type="ECO:0000256" key="4">
    <source>
        <dbReference type="ARBA" id="ARBA00016743"/>
    </source>
</evidence>
<dbReference type="InterPro" id="IPR036736">
    <property type="entry name" value="ACP-like_sf"/>
</dbReference>
<dbReference type="CDD" id="cd00833">
    <property type="entry name" value="PKS"/>
    <property type="match status" value="1"/>
</dbReference>
<reference evidence="19" key="1">
    <citation type="submission" date="2020-09" db="EMBL/GenBank/DDBJ databases">
        <title>Secondary metabolite and genome analysis of marine Streptomyces chumphonensis KK1-2T.</title>
        <authorList>
            <person name="Phongsopitanun W."/>
            <person name="Kanchanasin P."/>
            <person name="Pittayakhajonwut P."/>
            <person name="Suwanborirux K."/>
            <person name="Tanasupawat S."/>
        </authorList>
    </citation>
    <scope>NUCLEOTIDE SEQUENCE</scope>
    <source>
        <strain evidence="19">KK1-2</strain>
    </source>
</reference>
<keyword evidence="8" id="KW-0808">Transferase</keyword>
<dbReference type="InterPro" id="IPR057737">
    <property type="entry name" value="Condensation_MtbB-like"/>
</dbReference>
<dbReference type="NCBIfam" id="TIGR01733">
    <property type="entry name" value="AA-adenyl-dom"/>
    <property type="match status" value="1"/>
</dbReference>
<dbReference type="FunFam" id="3.30.559.30:FF:000006">
    <property type="entry name" value="Yersiniabactin polyketide/non-ribosomal peptide synthetase"/>
    <property type="match status" value="1"/>
</dbReference>
<dbReference type="GO" id="GO:0044550">
    <property type="term" value="P:secondary metabolite biosynthetic process"/>
    <property type="evidence" value="ECO:0007669"/>
    <property type="project" value="UniProtKB-ARBA"/>
</dbReference>
<feature type="region of interest" description="Disordered" evidence="16">
    <location>
        <begin position="487"/>
        <end position="509"/>
    </location>
</feature>
<dbReference type="InterPro" id="IPR020806">
    <property type="entry name" value="PKS_PP-bd"/>
</dbReference>
<feature type="domain" description="Ketosynthase family 3 (KS3)" evidence="18">
    <location>
        <begin position="19"/>
        <end position="447"/>
    </location>
</feature>
<feature type="domain" description="Carrier" evidence="17">
    <location>
        <begin position="2025"/>
        <end position="2099"/>
    </location>
</feature>
<evidence type="ECO:0000256" key="6">
    <source>
        <dbReference type="ARBA" id="ARBA00022553"/>
    </source>
</evidence>
<dbReference type="CDD" id="cd19535">
    <property type="entry name" value="Cyc_NRPS"/>
    <property type="match status" value="1"/>
</dbReference>
<dbReference type="InterPro" id="IPR032821">
    <property type="entry name" value="PKS_assoc"/>
</dbReference>
<feature type="region of interest" description="Disordered" evidence="16">
    <location>
        <begin position="906"/>
        <end position="943"/>
    </location>
</feature>
<keyword evidence="7" id="KW-0436">Ligase</keyword>
<dbReference type="InterPro" id="IPR010071">
    <property type="entry name" value="AA_adenyl_dom"/>
</dbReference>
<dbReference type="InterPro" id="IPR014030">
    <property type="entry name" value="Ketoacyl_synth_N"/>
</dbReference>